<dbReference type="InterPro" id="IPR035996">
    <property type="entry name" value="4pyrrol_Methylase_sf"/>
</dbReference>
<keyword evidence="4" id="KW-1185">Reference proteome</keyword>
<dbReference type="InterPro" id="IPR035013">
    <property type="entry name" value="YabN_N"/>
</dbReference>
<evidence type="ECO:0000313" key="4">
    <source>
        <dbReference type="Proteomes" id="UP000295735"/>
    </source>
</evidence>
<reference evidence="3 4" key="1">
    <citation type="submission" date="2019-09" db="EMBL/GenBank/DDBJ databases">
        <authorList>
            <person name="Mazhar S."/>
            <person name="Altermann E."/>
            <person name="Hill C."/>
            <person name="Mcauliffe O."/>
        </authorList>
    </citation>
    <scope>NUCLEOTIDE SEQUENCE [LARGE SCALE GENOMIC DNA]</scope>
    <source>
        <strain evidence="3 4">ATCC 51831</strain>
    </source>
</reference>
<dbReference type="SUPFAM" id="SSF53790">
    <property type="entry name" value="Tetrapyrrole methylase"/>
    <property type="match status" value="1"/>
</dbReference>
<dbReference type="InterPro" id="IPR004518">
    <property type="entry name" value="MazG-like_dom"/>
</dbReference>
<dbReference type="PANTHER" id="PTHR30522:SF0">
    <property type="entry name" value="NUCLEOSIDE TRIPHOSPHATE PYROPHOSPHOHYDROLASE"/>
    <property type="match status" value="1"/>
</dbReference>
<dbReference type="Pfam" id="PF00590">
    <property type="entry name" value="TP_methylase"/>
    <property type="match status" value="1"/>
</dbReference>
<proteinExistence type="predicted"/>
<protein>
    <submittedName>
        <fullName evidence="3">Nucleotide pyrophosphohydrolase</fullName>
    </submittedName>
</protein>
<evidence type="ECO:0000313" key="3">
    <source>
        <dbReference type="EMBL" id="KAA1036172.1"/>
    </source>
</evidence>
<dbReference type="EMBL" id="SCWC02000012">
    <property type="protein sequence ID" value="KAA1036172.1"/>
    <property type="molecule type" value="Genomic_DNA"/>
</dbReference>
<evidence type="ECO:0000259" key="2">
    <source>
        <dbReference type="Pfam" id="PF03819"/>
    </source>
</evidence>
<dbReference type="Gene3D" id="1.10.287.1080">
    <property type="entry name" value="MazG-like"/>
    <property type="match status" value="1"/>
</dbReference>
<dbReference type="CDD" id="cd11528">
    <property type="entry name" value="NTP-PPase_MazG_Nterm"/>
    <property type="match status" value="1"/>
</dbReference>
<dbReference type="Proteomes" id="UP000295735">
    <property type="component" value="Unassembled WGS sequence"/>
</dbReference>
<feature type="domain" description="NTP pyrophosphohydrolase MazG-like" evidence="2">
    <location>
        <begin position="253"/>
        <end position="326"/>
    </location>
</feature>
<dbReference type="InterPro" id="IPR048015">
    <property type="entry name" value="NTP-PPase_MazG-like_N"/>
</dbReference>
<name>A0ABQ6R684_9STAP</name>
<organism evidence="3 4">
    <name type="scientific">Macrococcus equipercicus</name>
    <dbReference type="NCBI Taxonomy" id="69967"/>
    <lineage>
        <taxon>Bacteria</taxon>
        <taxon>Bacillati</taxon>
        <taxon>Bacillota</taxon>
        <taxon>Bacilli</taxon>
        <taxon>Bacillales</taxon>
        <taxon>Staphylococcaceae</taxon>
        <taxon>Macrococcus</taxon>
    </lineage>
</organism>
<gene>
    <name evidence="3" type="ORF">ERX35_010810</name>
</gene>
<dbReference type="Pfam" id="PF03819">
    <property type="entry name" value="MazG"/>
    <property type="match status" value="1"/>
</dbReference>
<dbReference type="PANTHER" id="PTHR30522">
    <property type="entry name" value="NUCLEOSIDE TRIPHOSPHATE PYROPHOSPHOHYDROLASE"/>
    <property type="match status" value="1"/>
</dbReference>
<dbReference type="InterPro" id="IPR014777">
    <property type="entry name" value="4pyrrole_Mease_sub1"/>
</dbReference>
<dbReference type="InterPro" id="IPR000878">
    <property type="entry name" value="4pyrrol_Mease"/>
</dbReference>
<dbReference type="SUPFAM" id="SSF101386">
    <property type="entry name" value="all-alpha NTP pyrophosphatases"/>
    <property type="match status" value="1"/>
</dbReference>
<dbReference type="Gene3D" id="3.40.1010.10">
    <property type="entry name" value="Cobalt-precorrin-4 Transmethylase, Domain 1"/>
    <property type="match status" value="1"/>
</dbReference>
<dbReference type="InterPro" id="IPR011551">
    <property type="entry name" value="NTP_PyrPHydrolase_MazG"/>
</dbReference>
<feature type="domain" description="Tetrapyrrole methylase" evidence="1">
    <location>
        <begin position="9"/>
        <end position="190"/>
    </location>
</feature>
<sequence>MKGYTMNEITVIGLGNYGLDELPYGIYQLLNNTAEVYVRTLKHPVIDELPDVNWQSFDAVYERHDQFAAVYDEIVELLAAKSKQGPVVYAVPGHPMVAETTTQLLLNRDDVKVTIKGGKSFIDDLFTAAGYDPNDGFQLLDATQFETNHVNIRNALVVTQVYNQIVASDLKIALMTKYPDDHPVMIVTGARGASASLCHVPLYELDHDFTESNLTSLFIPPVTDEGLNGEFSTLIGVMERLVSPDGCPWDQQQTHQTLKRYLVEESYELMAAIDADDIDNIIEELGDILLQVFFHTALGEKEALFDIKDVVTSITEKMIRRHPHVFGTETVTTVDELHRVWEDEKRKEGKEQRDFKAEKAFADVVMALYERMQQGETIENAIKEVADETR</sequence>
<comment type="caution">
    <text evidence="3">The sequence shown here is derived from an EMBL/GenBank/DDBJ whole genome shotgun (WGS) entry which is preliminary data.</text>
</comment>
<evidence type="ECO:0000259" key="1">
    <source>
        <dbReference type="Pfam" id="PF00590"/>
    </source>
</evidence>
<dbReference type="CDD" id="cd11723">
    <property type="entry name" value="YabN_N_like"/>
    <property type="match status" value="1"/>
</dbReference>
<accession>A0ABQ6R684</accession>